<feature type="region of interest" description="Disordered" evidence="2">
    <location>
        <begin position="152"/>
        <end position="176"/>
    </location>
</feature>
<comment type="subunit">
    <text evidence="1">Homotetramer.</text>
</comment>
<dbReference type="HAMAP" id="MF_01408">
    <property type="entry name" value="ThyX"/>
    <property type="match status" value="1"/>
</dbReference>
<feature type="binding site" description="in other chain" evidence="1">
    <location>
        <position position="208"/>
    </location>
    <ligand>
        <name>dUMP</name>
        <dbReference type="ChEBI" id="CHEBI:246422"/>
        <note>ligand shared between dimeric partners</note>
    </ligand>
</feature>
<evidence type="ECO:0000256" key="1">
    <source>
        <dbReference type="HAMAP-Rule" id="MF_01408"/>
    </source>
</evidence>
<sequence>MAWVLRPPVAAVRLPPGDLRARIAQTFSAQFLAAVLFMSERQQFLDDLRWKKFPVLDDGFVCLVDVMGDDGAVVQAARVSYGEGTKKVSDDRTLIRYLMRHRHSTPFEMAEVKLLVRVPMDTWRQWIRHRTANVNEYSTRYSVAIDAAQATPPDAWRSQAQSNRQGSEGFLPTEAGGALTDSETEFQSAARHLYEQRLEAGVAREQARKDLPLSTYTEAYWKIDLHNLLHFLALRMDAHAQLEIREYAAMIGEEIVKPLFPVVWEAFEDYRLGSMFLTNQDRGVITRLAASGHTPPYGADAFLSAQDDKWRDLKRCRERDECHQKLVKLGLLTDETSDD</sequence>
<evidence type="ECO:0000313" key="4">
    <source>
        <dbReference type="Proteomes" id="UP000317318"/>
    </source>
</evidence>
<dbReference type="PANTHER" id="PTHR34934">
    <property type="entry name" value="FLAVIN-DEPENDENT THYMIDYLATE SYNTHASE"/>
    <property type="match status" value="1"/>
</dbReference>
<comment type="pathway">
    <text evidence="1">Pyrimidine metabolism; dTTP biosynthesis.</text>
</comment>
<dbReference type="GO" id="GO:0004799">
    <property type="term" value="F:thymidylate synthase activity"/>
    <property type="evidence" value="ECO:0007669"/>
    <property type="project" value="TreeGrafter"/>
</dbReference>
<keyword evidence="4" id="KW-1185">Reference proteome</keyword>
<dbReference type="GO" id="GO:0070402">
    <property type="term" value="F:NADPH binding"/>
    <property type="evidence" value="ECO:0007669"/>
    <property type="project" value="TreeGrafter"/>
</dbReference>
<dbReference type="UniPathway" id="UPA00575"/>
<feature type="binding site" evidence="1">
    <location>
        <begin position="128"/>
        <end position="130"/>
    </location>
    <ligand>
        <name>FAD</name>
        <dbReference type="ChEBI" id="CHEBI:57692"/>
        <note>ligand shared between neighboring subunits</note>
    </ligand>
</feature>
<feature type="binding site" evidence="1">
    <location>
        <position position="230"/>
    </location>
    <ligand>
        <name>FAD</name>
        <dbReference type="ChEBI" id="CHEBI:57692"/>
        <note>ligand shared between neighboring subunits</note>
    </ligand>
</feature>
<dbReference type="InterPro" id="IPR036098">
    <property type="entry name" value="Thymidylate_synthase_ThyX_sf"/>
</dbReference>
<comment type="cofactor">
    <cofactor evidence="1">
        <name>FAD</name>
        <dbReference type="ChEBI" id="CHEBI:57692"/>
    </cofactor>
    <text evidence="1">Binds 4 FAD per tetramer. Each FAD binding site is formed by three monomers.</text>
</comment>
<keyword evidence="1" id="KW-0545">Nucleotide biosynthesis</keyword>
<gene>
    <name evidence="1 3" type="primary">thyX</name>
    <name evidence="3" type="ORF">Pan189_31580</name>
</gene>
<dbReference type="AlphaFoldDB" id="A0A517R4H9"/>
<dbReference type="NCBIfam" id="TIGR02170">
    <property type="entry name" value="thyX"/>
    <property type="match status" value="1"/>
</dbReference>
<feature type="binding site" evidence="1">
    <location>
        <begin position="125"/>
        <end position="128"/>
    </location>
    <ligand>
        <name>dUMP</name>
        <dbReference type="ChEBI" id="CHEBI:246422"/>
        <note>ligand shared between dimeric partners</note>
    </ligand>
</feature>
<organism evidence="3 4">
    <name type="scientific">Stratiformator vulcanicus</name>
    <dbReference type="NCBI Taxonomy" id="2527980"/>
    <lineage>
        <taxon>Bacteria</taxon>
        <taxon>Pseudomonadati</taxon>
        <taxon>Planctomycetota</taxon>
        <taxon>Planctomycetia</taxon>
        <taxon>Planctomycetales</taxon>
        <taxon>Planctomycetaceae</taxon>
        <taxon>Stratiformator</taxon>
    </lineage>
</organism>
<feature type="binding site" evidence="1">
    <location>
        <begin position="224"/>
        <end position="226"/>
    </location>
    <ligand>
        <name>FAD</name>
        <dbReference type="ChEBI" id="CHEBI:57692"/>
        <note>ligand shared between neighboring subunits</note>
    </ligand>
</feature>
<dbReference type="GO" id="GO:0032259">
    <property type="term" value="P:methylation"/>
    <property type="evidence" value="ECO:0007669"/>
    <property type="project" value="UniProtKB-KW"/>
</dbReference>
<feature type="binding site" evidence="1">
    <location>
        <position position="105"/>
    </location>
    <ligand>
        <name>FAD</name>
        <dbReference type="ChEBI" id="CHEBI:57692"/>
        <note>ligand shared between neighboring subunits</note>
    </ligand>
</feature>
<dbReference type="InterPro" id="IPR003669">
    <property type="entry name" value="Thymidylate_synthase_ThyX"/>
</dbReference>
<dbReference type="GO" id="GO:0050797">
    <property type="term" value="F:thymidylate synthase (FAD) activity"/>
    <property type="evidence" value="ECO:0007669"/>
    <property type="project" value="UniProtKB-UniRule"/>
</dbReference>
<evidence type="ECO:0000256" key="2">
    <source>
        <dbReference type="SAM" id="MobiDB-lite"/>
    </source>
</evidence>
<feature type="binding site" description="in other chain" evidence="1">
    <location>
        <begin position="136"/>
        <end position="140"/>
    </location>
    <ligand>
        <name>dUMP</name>
        <dbReference type="ChEBI" id="CHEBI:246422"/>
        <note>ligand shared between dimeric partners</note>
    </ligand>
</feature>
<evidence type="ECO:0000313" key="3">
    <source>
        <dbReference type="EMBL" id="QDT38760.1"/>
    </source>
</evidence>
<reference evidence="3 4" key="1">
    <citation type="submission" date="2019-02" db="EMBL/GenBank/DDBJ databases">
        <title>Deep-cultivation of Planctomycetes and their phenomic and genomic characterization uncovers novel biology.</title>
        <authorList>
            <person name="Wiegand S."/>
            <person name="Jogler M."/>
            <person name="Boedeker C."/>
            <person name="Pinto D."/>
            <person name="Vollmers J."/>
            <person name="Rivas-Marin E."/>
            <person name="Kohn T."/>
            <person name="Peeters S.H."/>
            <person name="Heuer A."/>
            <person name="Rast P."/>
            <person name="Oberbeckmann S."/>
            <person name="Bunk B."/>
            <person name="Jeske O."/>
            <person name="Meyerdierks A."/>
            <person name="Storesund J.E."/>
            <person name="Kallscheuer N."/>
            <person name="Luecker S."/>
            <person name="Lage O.M."/>
            <person name="Pohl T."/>
            <person name="Merkel B.J."/>
            <person name="Hornburger P."/>
            <person name="Mueller R.-W."/>
            <person name="Bruemmer F."/>
            <person name="Labrenz M."/>
            <person name="Spormann A.M."/>
            <person name="Op den Camp H."/>
            <person name="Overmann J."/>
            <person name="Amann R."/>
            <person name="Jetten M.S.M."/>
            <person name="Mascher T."/>
            <person name="Medema M.H."/>
            <person name="Devos D.P."/>
            <person name="Kaster A.-K."/>
            <person name="Ovreas L."/>
            <person name="Rohde M."/>
            <person name="Galperin M.Y."/>
            <person name="Jogler C."/>
        </authorList>
    </citation>
    <scope>NUCLEOTIDE SEQUENCE [LARGE SCALE GENOMIC DNA]</scope>
    <source>
        <strain evidence="3 4">Pan189</strain>
    </source>
</reference>
<dbReference type="GO" id="GO:0006231">
    <property type="term" value="P:dTMP biosynthetic process"/>
    <property type="evidence" value="ECO:0007669"/>
    <property type="project" value="UniProtKB-UniRule"/>
</dbReference>
<keyword evidence="1 3" id="KW-0489">Methyltransferase</keyword>
<dbReference type="CDD" id="cd20175">
    <property type="entry name" value="ThyX"/>
    <property type="match status" value="1"/>
</dbReference>
<comment type="catalytic activity">
    <reaction evidence="1">
        <text>dUMP + (6R)-5,10-methylene-5,6,7,8-tetrahydrofolate + NADPH + H(+) = dTMP + (6S)-5,6,7,8-tetrahydrofolate + NADP(+)</text>
        <dbReference type="Rhea" id="RHEA:29043"/>
        <dbReference type="ChEBI" id="CHEBI:15378"/>
        <dbReference type="ChEBI" id="CHEBI:15636"/>
        <dbReference type="ChEBI" id="CHEBI:57453"/>
        <dbReference type="ChEBI" id="CHEBI:57783"/>
        <dbReference type="ChEBI" id="CHEBI:58349"/>
        <dbReference type="ChEBI" id="CHEBI:63528"/>
        <dbReference type="ChEBI" id="CHEBI:246422"/>
        <dbReference type="EC" id="2.1.1.148"/>
    </reaction>
</comment>
<dbReference type="EMBL" id="CP036268">
    <property type="protein sequence ID" value="QDT38760.1"/>
    <property type="molecule type" value="Genomic_DNA"/>
</dbReference>
<dbReference type="Gene3D" id="3.30.1360.170">
    <property type="match status" value="1"/>
</dbReference>
<dbReference type="PANTHER" id="PTHR34934:SF1">
    <property type="entry name" value="FLAVIN-DEPENDENT THYMIDYLATE SYNTHASE"/>
    <property type="match status" value="1"/>
</dbReference>
<comment type="similarity">
    <text evidence="1">Belongs to the thymidylate synthase ThyX family.</text>
</comment>
<dbReference type="PROSITE" id="PS51331">
    <property type="entry name" value="THYX"/>
    <property type="match status" value="1"/>
</dbReference>
<comment type="function">
    <text evidence="1">Catalyzes the reductive methylation of 2'-deoxyuridine-5'-monophosphate (dUMP) to 2'-deoxythymidine-5'-monophosphate (dTMP) while utilizing 5,10-methylenetetrahydrofolate (mTHF) as the methyl donor, and NADPH and FADH(2) as the reductant.</text>
</comment>
<dbReference type="GO" id="GO:0006235">
    <property type="term" value="P:dTTP biosynthetic process"/>
    <property type="evidence" value="ECO:0007669"/>
    <property type="project" value="UniProtKB-UniRule"/>
</dbReference>
<dbReference type="EC" id="2.1.1.148" evidence="1"/>
<keyword evidence="1 3" id="KW-0808">Transferase</keyword>
<feature type="active site" description="Involved in ionization of N3 of dUMP, leading to its activation" evidence="1">
    <location>
        <position position="235"/>
    </location>
</feature>
<name>A0A517R4H9_9PLAN</name>
<feature type="binding site" evidence="1">
    <location>
        <position position="235"/>
    </location>
    <ligand>
        <name>dUMP</name>
        <dbReference type="ChEBI" id="CHEBI:246422"/>
        <note>ligand shared between dimeric partners</note>
    </ligand>
</feature>
<accession>A0A517R4H9</accession>
<protein>
    <recommendedName>
        <fullName evidence="1">Flavin-dependent thymidylate synthase</fullName>
        <shortName evidence="1">FDTS</shortName>
        <ecNumber evidence="1">2.1.1.148</ecNumber>
    </recommendedName>
    <alternativeName>
        <fullName evidence="1">FAD-dependent thymidylate synthase</fullName>
    </alternativeName>
    <alternativeName>
        <fullName evidence="1">Thymidylate synthase ThyX</fullName>
        <shortName evidence="1">TS</shortName>
        <shortName evidence="1">TSase</shortName>
    </alternativeName>
</protein>
<feature type="binding site" evidence="1">
    <location>
        <position position="136"/>
    </location>
    <ligand>
        <name>FAD</name>
        <dbReference type="ChEBI" id="CHEBI:57692"/>
        <note>ligand shared between neighboring subunits</note>
    </ligand>
</feature>
<proteinExistence type="inferred from homology"/>
<dbReference type="Pfam" id="PF02511">
    <property type="entry name" value="Thy1"/>
    <property type="match status" value="1"/>
</dbReference>
<dbReference type="Proteomes" id="UP000317318">
    <property type="component" value="Chromosome"/>
</dbReference>
<keyword evidence="1" id="KW-0521">NADP</keyword>
<dbReference type="GO" id="GO:0050660">
    <property type="term" value="F:flavin adenine dinucleotide binding"/>
    <property type="evidence" value="ECO:0007669"/>
    <property type="project" value="UniProtKB-UniRule"/>
</dbReference>
<dbReference type="KEGG" id="svp:Pan189_31580"/>
<keyword evidence="1" id="KW-0285">Flavoprotein</keyword>
<keyword evidence="1" id="KW-0274">FAD</keyword>
<dbReference type="SUPFAM" id="SSF69796">
    <property type="entry name" value="Thymidylate synthase-complementing protein Thy1"/>
    <property type="match status" value="1"/>
</dbReference>